<dbReference type="Pfam" id="PF00294">
    <property type="entry name" value="PfkB"/>
    <property type="match status" value="1"/>
</dbReference>
<reference evidence="11" key="1">
    <citation type="journal article" date="2020" name="Stud. Mycol.">
        <title>101 Dothideomycetes genomes: a test case for predicting lifestyles and emergence of pathogens.</title>
        <authorList>
            <person name="Haridas S."/>
            <person name="Albert R."/>
            <person name="Binder M."/>
            <person name="Bloem J."/>
            <person name="Labutti K."/>
            <person name="Salamov A."/>
            <person name="Andreopoulos B."/>
            <person name="Baker S."/>
            <person name="Barry K."/>
            <person name="Bills G."/>
            <person name="Bluhm B."/>
            <person name="Cannon C."/>
            <person name="Castanera R."/>
            <person name="Culley D."/>
            <person name="Daum C."/>
            <person name="Ezra D."/>
            <person name="Gonzalez J."/>
            <person name="Henrissat B."/>
            <person name="Kuo A."/>
            <person name="Liang C."/>
            <person name="Lipzen A."/>
            <person name="Lutzoni F."/>
            <person name="Magnuson J."/>
            <person name="Mondo S."/>
            <person name="Nolan M."/>
            <person name="Ohm R."/>
            <person name="Pangilinan J."/>
            <person name="Park H.-J."/>
            <person name="Ramirez L."/>
            <person name="Alfaro M."/>
            <person name="Sun H."/>
            <person name="Tritt A."/>
            <person name="Yoshinaga Y."/>
            <person name="Zwiers L.-H."/>
            <person name="Turgeon B."/>
            <person name="Goodwin S."/>
            <person name="Spatafora J."/>
            <person name="Crous P."/>
            <person name="Grigoriev I."/>
        </authorList>
    </citation>
    <scope>NUCLEOTIDE SEQUENCE</scope>
    <source>
        <strain evidence="11">CBS 627.86</strain>
    </source>
</reference>
<dbReference type="OrthoDB" id="415590at2759"/>
<evidence type="ECO:0000313" key="12">
    <source>
        <dbReference type="Proteomes" id="UP000799770"/>
    </source>
</evidence>
<dbReference type="InterPro" id="IPR002139">
    <property type="entry name" value="Ribo/fructo_kinase"/>
</dbReference>
<feature type="binding site" evidence="9">
    <location>
        <position position="311"/>
    </location>
    <ligand>
        <name>K(+)</name>
        <dbReference type="ChEBI" id="CHEBI:29103"/>
    </ligand>
</feature>
<comment type="similarity">
    <text evidence="9">Belongs to the carbohydrate kinase PfkB family. Ribokinase subfamily.</text>
</comment>
<dbReference type="GO" id="GO:0004747">
    <property type="term" value="F:ribokinase activity"/>
    <property type="evidence" value="ECO:0007669"/>
    <property type="project" value="UniProtKB-UniRule"/>
</dbReference>
<evidence type="ECO:0000256" key="2">
    <source>
        <dbReference type="ARBA" id="ARBA00022723"/>
    </source>
</evidence>
<dbReference type="PANTHER" id="PTHR10584">
    <property type="entry name" value="SUGAR KINASE"/>
    <property type="match status" value="1"/>
</dbReference>
<comment type="cofactor">
    <cofactor evidence="9">
        <name>Mg(2+)</name>
        <dbReference type="ChEBI" id="CHEBI:18420"/>
    </cofactor>
    <text evidence="9">Requires a divalent cation, most likely magnesium in vivo, as an electrophilic catalyst to aid phosphoryl group transfer. It is the chelate of the metal and the nucleotide that is the actual substrate.</text>
</comment>
<dbReference type="PRINTS" id="PR00990">
    <property type="entry name" value="RIBOKINASE"/>
</dbReference>
<evidence type="ECO:0000256" key="9">
    <source>
        <dbReference type="HAMAP-Rule" id="MF_03215"/>
    </source>
</evidence>
<feature type="binding site" evidence="9">
    <location>
        <position position="316"/>
    </location>
    <ligand>
        <name>K(+)</name>
        <dbReference type="ChEBI" id="CHEBI:29103"/>
    </ligand>
</feature>
<feature type="binding site" evidence="9">
    <location>
        <position position="270"/>
    </location>
    <ligand>
        <name>K(+)</name>
        <dbReference type="ChEBI" id="CHEBI:29103"/>
    </ligand>
</feature>
<dbReference type="Proteomes" id="UP000799770">
    <property type="component" value="Unassembled WGS sequence"/>
</dbReference>
<comment type="caution">
    <text evidence="9">Lacks conserved residue(s) required for the propagation of feature annotation.</text>
</comment>
<comment type="subunit">
    <text evidence="9">Homodimer.</text>
</comment>
<evidence type="ECO:0000259" key="10">
    <source>
        <dbReference type="Pfam" id="PF00294"/>
    </source>
</evidence>
<dbReference type="UniPathway" id="UPA00916">
    <property type="reaction ID" value="UER00889"/>
</dbReference>
<comment type="subcellular location">
    <subcellularLocation>
        <location evidence="9">Cytoplasm</location>
    </subcellularLocation>
    <subcellularLocation>
        <location evidence="9">Nucleus</location>
    </subcellularLocation>
</comment>
<keyword evidence="1 9" id="KW-0808">Transferase</keyword>
<feature type="domain" description="Carbohydrate kinase PfkB" evidence="10">
    <location>
        <begin position="6"/>
        <end position="323"/>
    </location>
</feature>
<evidence type="ECO:0000256" key="5">
    <source>
        <dbReference type="ARBA" id="ARBA00022840"/>
    </source>
</evidence>
<keyword evidence="3 9" id="KW-0547">Nucleotide-binding</keyword>
<dbReference type="InterPro" id="IPR029056">
    <property type="entry name" value="Ribokinase-like"/>
</dbReference>
<name>A0A6A5ZSH3_9PLEO</name>
<dbReference type="GO" id="GO:0005737">
    <property type="term" value="C:cytoplasm"/>
    <property type="evidence" value="ECO:0007669"/>
    <property type="project" value="UniProtKB-SubCell"/>
</dbReference>
<keyword evidence="9" id="KW-0539">Nucleus</keyword>
<dbReference type="PANTHER" id="PTHR10584:SF166">
    <property type="entry name" value="RIBOKINASE"/>
    <property type="match status" value="1"/>
</dbReference>
<organism evidence="11 12">
    <name type="scientific">Lophiotrema nucula</name>
    <dbReference type="NCBI Taxonomy" id="690887"/>
    <lineage>
        <taxon>Eukaryota</taxon>
        <taxon>Fungi</taxon>
        <taxon>Dikarya</taxon>
        <taxon>Ascomycota</taxon>
        <taxon>Pezizomycotina</taxon>
        <taxon>Dothideomycetes</taxon>
        <taxon>Pleosporomycetidae</taxon>
        <taxon>Pleosporales</taxon>
        <taxon>Lophiotremataceae</taxon>
        <taxon>Lophiotrema</taxon>
    </lineage>
</organism>
<sequence>MAPPVIAVIGGLNMDLIFSAPRAPESGESLDATSLSTLPGGKGANTAVAIHRAGRARPHPTNTPDTAPISDDNGTNVYMNGTIGNDAFGALLKANLSSQGVSTSGIQTHSTEPTGTCAVFVEFLSNDSRNLGYQGANVYWTPPTPFSSRSLAGGNTPDLIVAHFGIPTATIEQALIAAHQEGVDTLLNPAPAYPISDGTYSSLTHLILNQTEASIIANLPVTHYKEAADVFVSKGVANVVVTLGSLGAYVATKEGVKGMVKAVPDVNVIDTTGAGDTFVGMYAAEYVRQKREGVWHLRTAVELACRAAAKSVGRLGAQEAMPWRDEIDS</sequence>
<comment type="activity regulation">
    <text evidence="9">Activated by a monovalent cation that binds near, but not in, the active site. The most likely occupant of the site in vivo is potassium. Ion binding induces a conformational change that may alter substrate affinity.</text>
</comment>
<feature type="binding site" evidence="9">
    <location>
        <position position="314"/>
    </location>
    <ligand>
        <name>K(+)</name>
        <dbReference type="ChEBI" id="CHEBI:29103"/>
    </ligand>
</feature>
<evidence type="ECO:0000256" key="7">
    <source>
        <dbReference type="ARBA" id="ARBA00022958"/>
    </source>
</evidence>
<dbReference type="EMBL" id="ML977311">
    <property type="protein sequence ID" value="KAF2121807.1"/>
    <property type="molecule type" value="Genomic_DNA"/>
</dbReference>
<dbReference type="EC" id="2.7.1.15" evidence="9"/>
<dbReference type="Gene3D" id="3.40.1190.20">
    <property type="match status" value="1"/>
</dbReference>
<evidence type="ECO:0000256" key="8">
    <source>
        <dbReference type="ARBA" id="ARBA00023277"/>
    </source>
</evidence>
<feature type="binding site" evidence="9">
    <location>
        <begin position="275"/>
        <end position="276"/>
    </location>
    <ligand>
        <name>ATP</name>
        <dbReference type="ChEBI" id="CHEBI:30616"/>
    </ligand>
</feature>
<keyword evidence="5 9" id="KW-0067">ATP-binding</keyword>
<keyword evidence="7 9" id="KW-0630">Potassium</keyword>
<evidence type="ECO:0000256" key="4">
    <source>
        <dbReference type="ARBA" id="ARBA00022777"/>
    </source>
</evidence>
<keyword evidence="9" id="KW-0963">Cytoplasm</keyword>
<feature type="binding site" evidence="9">
    <location>
        <begin position="13"/>
        <end position="15"/>
    </location>
    <ligand>
        <name>substrate</name>
    </ligand>
</feature>
<dbReference type="SUPFAM" id="SSF53613">
    <property type="entry name" value="Ribokinase-like"/>
    <property type="match status" value="1"/>
</dbReference>
<protein>
    <recommendedName>
        <fullName evidence="9">Ribokinase</fullName>
        <shortName evidence="9">RK</shortName>
        <ecNumber evidence="9">2.7.1.15</ecNumber>
    </recommendedName>
</protein>
<comment type="catalytic activity">
    <reaction evidence="9">
        <text>D-ribose + ATP = D-ribose 5-phosphate + ADP + H(+)</text>
        <dbReference type="Rhea" id="RHEA:13697"/>
        <dbReference type="ChEBI" id="CHEBI:15378"/>
        <dbReference type="ChEBI" id="CHEBI:30616"/>
        <dbReference type="ChEBI" id="CHEBI:47013"/>
        <dbReference type="ChEBI" id="CHEBI:78346"/>
        <dbReference type="ChEBI" id="CHEBI:456216"/>
        <dbReference type="EC" id="2.7.1.15"/>
    </reaction>
</comment>
<comment type="function">
    <text evidence="9">Catalyzes the phosphorylation of ribose at O-5 in a reaction requiring ATP and magnesium. The resulting D-ribose-5-phosphate can then be used either for sythesis of nucleotides, histidine, and tryptophan, or as a component of the pentose phosphate pathway.</text>
</comment>
<keyword evidence="2 9" id="KW-0479">Metal-binding</keyword>
<dbReference type="GO" id="GO:0019303">
    <property type="term" value="P:D-ribose catabolic process"/>
    <property type="evidence" value="ECO:0007669"/>
    <property type="project" value="UniProtKB-UniRule"/>
</dbReference>
<evidence type="ECO:0000313" key="11">
    <source>
        <dbReference type="EMBL" id="KAF2121807.1"/>
    </source>
</evidence>
<accession>A0A6A5ZSH3</accession>
<proteinExistence type="inferred from homology"/>
<feature type="binding site" evidence="9">
    <location>
        <begin position="41"/>
        <end position="45"/>
    </location>
    <ligand>
        <name>substrate</name>
    </ligand>
</feature>
<dbReference type="GO" id="GO:0046872">
    <property type="term" value="F:metal ion binding"/>
    <property type="evidence" value="ECO:0007669"/>
    <property type="project" value="UniProtKB-KW"/>
</dbReference>
<dbReference type="InterPro" id="IPR011611">
    <property type="entry name" value="PfkB_dom"/>
</dbReference>
<feature type="binding site" evidence="9">
    <location>
        <position position="209"/>
    </location>
    <ligand>
        <name>ATP</name>
        <dbReference type="ChEBI" id="CHEBI:30616"/>
    </ligand>
</feature>
<dbReference type="InterPro" id="IPR011877">
    <property type="entry name" value="Ribokinase"/>
</dbReference>
<dbReference type="AlphaFoldDB" id="A0A6A5ZSH3"/>
<dbReference type="GO" id="GO:0005634">
    <property type="term" value="C:nucleus"/>
    <property type="evidence" value="ECO:0007669"/>
    <property type="project" value="UniProtKB-SubCell"/>
</dbReference>
<dbReference type="GO" id="GO:0005524">
    <property type="term" value="F:ATP binding"/>
    <property type="evidence" value="ECO:0007669"/>
    <property type="project" value="UniProtKB-UniRule"/>
</dbReference>
<feature type="binding site" evidence="9">
    <location>
        <position position="276"/>
    </location>
    <ligand>
        <name>substrate</name>
    </ligand>
</feature>
<evidence type="ECO:0000256" key="1">
    <source>
        <dbReference type="ARBA" id="ARBA00022679"/>
    </source>
</evidence>
<comment type="pathway">
    <text evidence="9">Carbohydrate metabolism; D-ribose degradation; D-ribose 5-phosphate from beta-D-ribopyranose: step 2/2.</text>
</comment>
<evidence type="ECO:0000256" key="6">
    <source>
        <dbReference type="ARBA" id="ARBA00022842"/>
    </source>
</evidence>
<keyword evidence="8 9" id="KW-0119">Carbohydrate metabolism</keyword>
<feature type="binding site" evidence="9">
    <location>
        <position position="272"/>
    </location>
    <ligand>
        <name>K(+)</name>
        <dbReference type="ChEBI" id="CHEBI:29103"/>
    </ligand>
</feature>
<feature type="binding site" evidence="9">
    <location>
        <begin position="242"/>
        <end position="247"/>
    </location>
    <ligand>
        <name>ATP</name>
        <dbReference type="ChEBI" id="CHEBI:30616"/>
    </ligand>
</feature>
<evidence type="ECO:0000256" key="3">
    <source>
        <dbReference type="ARBA" id="ARBA00022741"/>
    </source>
</evidence>
<dbReference type="HAMAP" id="MF_01987">
    <property type="entry name" value="Ribokinase"/>
    <property type="match status" value="1"/>
</dbReference>
<keyword evidence="6 9" id="KW-0460">Magnesium</keyword>
<feature type="active site" description="Proton acceptor" evidence="9">
    <location>
        <position position="276"/>
    </location>
</feature>
<keyword evidence="4 9" id="KW-0418">Kinase</keyword>
<dbReference type="CDD" id="cd01174">
    <property type="entry name" value="ribokinase"/>
    <property type="match status" value="1"/>
</dbReference>
<keyword evidence="12" id="KW-1185">Reference proteome</keyword>
<gene>
    <name evidence="11" type="ORF">BDV96DRAFT_129907</name>
</gene>